<dbReference type="Pfam" id="PF11915">
    <property type="entry name" value="DUF3433"/>
    <property type="match status" value="1"/>
</dbReference>
<keyword evidence="3" id="KW-1185">Reference proteome</keyword>
<dbReference type="PANTHER" id="PTHR37544:SF3">
    <property type="entry name" value="SPRAY"/>
    <property type="match status" value="1"/>
</dbReference>
<proteinExistence type="predicted"/>
<dbReference type="STRING" id="1664694.A0A0N0NMS8"/>
<keyword evidence="1" id="KW-1133">Transmembrane helix</keyword>
<gene>
    <name evidence="2" type="ORF">AB675_7641</name>
</gene>
<dbReference type="InterPro" id="IPR021840">
    <property type="entry name" value="DUF3433"/>
</dbReference>
<keyword evidence="1" id="KW-0472">Membrane</keyword>
<dbReference type="GeneID" id="28739906"/>
<dbReference type="RefSeq" id="XP_018000522.1">
    <property type="nucleotide sequence ID" value="XM_018148026.1"/>
</dbReference>
<organism evidence="2 3">
    <name type="scientific">Cyphellophora attinorum</name>
    <dbReference type="NCBI Taxonomy" id="1664694"/>
    <lineage>
        <taxon>Eukaryota</taxon>
        <taxon>Fungi</taxon>
        <taxon>Dikarya</taxon>
        <taxon>Ascomycota</taxon>
        <taxon>Pezizomycotina</taxon>
        <taxon>Eurotiomycetes</taxon>
        <taxon>Chaetothyriomycetidae</taxon>
        <taxon>Chaetothyriales</taxon>
        <taxon>Cyphellophoraceae</taxon>
        <taxon>Cyphellophora</taxon>
    </lineage>
</organism>
<sequence length="710" mass="78017">MSSSTSKHHNDESETDLQQARLQSVNTCQNVGWRSWKIKKRALIPLFTTTCLLTGGLVTILVLSTIWHGLIVVQDRSSRFAQINWKVSYAWTLLPAFVFQIYGLCFASVVNAYGARQPFVELARTDGAPASKSIALDYLSLFPGQREVKAGRRRHWFLLLAFTLADIFRIALGPLATHMMSLRPYTNTQRNYTAAIHNTSFNANPPMDESLSWDLFSVIGAVAGSLIYGASSAADTNGTHAFLSFSRPTVDRFATRPSATANTSMYFSEVDCVAMEDSALNIVRVVNVNSRDGNGGRWNINGTDRQCKWSVNMGIAGTYSAYLQTFPIFGCREDPSTSSSSRLIVVGAPRVENFNKSVPTVLSCMPSYWTASGRLSLSLETDFRDPVLGFAEESRGILKPQWWESLETQLNQVQSVDTTLNGGSTAVSATTLGRLILDNAHELSSGQQYDGKVLTAATRQVFAHTYATLVTQFMIQPSTPTNVQLDLTTTTNRLFVDEVVTGVVLGLMLVAAGVLSFAYFYGKTPSVLFEEPIGLLGYAGVLARSTVNWLVLANREAQDYCGETTSNIMQLITKRPGPQARFAMVDEANPVEARIQLRIPPCRSGHEAAKESSAPGNILDRALEVQDQASLAIVKALPEVAARSDPLDQSREGPDEATRTALQRMTIHLRQGRCWMGTRRAGQNDLLRKSRVRIKSKGGTTDIETCRVMS</sequence>
<feature type="transmembrane region" description="Helical" evidence="1">
    <location>
        <begin position="156"/>
        <end position="176"/>
    </location>
</feature>
<comment type="caution">
    <text evidence="2">The sequence shown here is derived from an EMBL/GenBank/DDBJ whole genome shotgun (WGS) entry which is preliminary data.</text>
</comment>
<protein>
    <submittedName>
        <fullName evidence="2">Uncharacterized protein</fullName>
    </submittedName>
</protein>
<reference evidence="2 3" key="1">
    <citation type="submission" date="2015-06" db="EMBL/GenBank/DDBJ databases">
        <title>Draft genome of the ant-associated black yeast Phialophora attae CBS 131958.</title>
        <authorList>
            <person name="Moreno L.F."/>
            <person name="Stielow B.J."/>
            <person name="de Hoog S."/>
            <person name="Vicente V.A."/>
            <person name="Weiss V.A."/>
            <person name="de Vries M."/>
            <person name="Cruz L.M."/>
            <person name="Souza E.M."/>
        </authorList>
    </citation>
    <scope>NUCLEOTIDE SEQUENCE [LARGE SCALE GENOMIC DNA]</scope>
    <source>
        <strain evidence="2 3">CBS 131958</strain>
    </source>
</reference>
<feature type="transmembrane region" description="Helical" evidence="1">
    <location>
        <begin position="499"/>
        <end position="521"/>
    </location>
</feature>
<dbReference type="PANTHER" id="PTHR37544">
    <property type="entry name" value="SPRAY-RELATED"/>
    <property type="match status" value="1"/>
</dbReference>
<evidence type="ECO:0000313" key="2">
    <source>
        <dbReference type="EMBL" id="KPI40559.1"/>
    </source>
</evidence>
<feature type="transmembrane region" description="Helical" evidence="1">
    <location>
        <begin position="43"/>
        <end position="69"/>
    </location>
</feature>
<evidence type="ECO:0000256" key="1">
    <source>
        <dbReference type="SAM" id="Phobius"/>
    </source>
</evidence>
<dbReference type="Proteomes" id="UP000038010">
    <property type="component" value="Unassembled WGS sequence"/>
</dbReference>
<name>A0A0N0NMS8_9EURO</name>
<dbReference type="VEuPathDB" id="FungiDB:AB675_7641"/>
<accession>A0A0N0NMS8</accession>
<dbReference type="OrthoDB" id="3522351at2759"/>
<dbReference type="AlphaFoldDB" id="A0A0N0NMS8"/>
<evidence type="ECO:0000313" key="3">
    <source>
        <dbReference type="Proteomes" id="UP000038010"/>
    </source>
</evidence>
<keyword evidence="1" id="KW-0812">Transmembrane</keyword>
<feature type="transmembrane region" description="Helical" evidence="1">
    <location>
        <begin position="89"/>
        <end position="114"/>
    </location>
</feature>
<feature type="transmembrane region" description="Helical" evidence="1">
    <location>
        <begin position="211"/>
        <end position="230"/>
    </location>
</feature>
<dbReference type="EMBL" id="LFJN01000012">
    <property type="protein sequence ID" value="KPI40559.1"/>
    <property type="molecule type" value="Genomic_DNA"/>
</dbReference>